<dbReference type="EMBL" id="LR828258">
    <property type="protein sequence ID" value="CAD0363779.1"/>
    <property type="molecule type" value="Genomic_DNA"/>
</dbReference>
<dbReference type="Gene3D" id="1.20.1260.40">
    <property type="match status" value="1"/>
</dbReference>
<dbReference type="Proteomes" id="UP000515406">
    <property type="component" value="Plasmid CFBP498_p224"/>
</dbReference>
<organism evidence="2 4">
    <name type="scientific">Xanthomonas hortorum pv. vitians</name>
    <dbReference type="NCBI Taxonomy" id="83224"/>
    <lineage>
        <taxon>Bacteria</taxon>
        <taxon>Pseudomonadati</taxon>
        <taxon>Pseudomonadota</taxon>
        <taxon>Gammaproteobacteria</taxon>
        <taxon>Lysobacterales</taxon>
        <taxon>Lysobacteraceae</taxon>
        <taxon>Xanthomonas</taxon>
    </lineage>
</organism>
<evidence type="ECO:0000313" key="2">
    <source>
        <dbReference type="EMBL" id="CAD0363779.1"/>
    </source>
</evidence>
<evidence type="ECO:0000313" key="4">
    <source>
        <dbReference type="Proteomes" id="UP000515406"/>
    </source>
</evidence>
<dbReference type="Pfam" id="PF18536">
    <property type="entry name" value="DUF5623"/>
    <property type="match status" value="1"/>
</dbReference>
<sequence>MHSVAVPPSSVDGIKRLAKTLKRERSIPHHQALEEAARIAGFENLSHAQRQLARGVHSTLYPVFLTAYWRENGRGGRETLRIELAKPLAQVVRRNQLNAVRQLAGFRLDADDHIERELDVERQDTAQHYLHDAASALRFMVATGLVPVTTQAMHRKLRYLQKMPGHDHPSEWLDTASGSWLYMDEPYDHHGPELLDRRRRWLRDSNVSVVAPAWKGLYVPGHSVPYLVSADAALLAQLSRKVATLSGEASPQHWSGESDRYGTAFLSPAREAAGLKPRRRPMPAWRGEVRRGATPYGRPVGGAASRWRPAVAMPIGMHLKVGPLLHGLCNSRLPKRVQDALSVVRSELDNWVMAEYPGDAMSQEQFQAMYYGEYIDPVEGAAAQLWTIGEVHALLRQGYADCPPLNSLLKHLEKARIGLEKSG</sequence>
<name>A0A6V7FKB1_9XANT</name>
<dbReference type="InterPro" id="IPR040531">
    <property type="entry name" value="DUF5623"/>
</dbReference>
<feature type="domain" description="DUF5623" evidence="1">
    <location>
        <begin position="307"/>
        <end position="416"/>
    </location>
</feature>
<dbReference type="AlphaFoldDB" id="A0A6V7FKB1"/>
<evidence type="ECO:0000313" key="5">
    <source>
        <dbReference type="Proteomes" id="UP001187425"/>
    </source>
</evidence>
<dbReference type="EMBL" id="JAWMQI010000138">
    <property type="protein sequence ID" value="MDV7251093.1"/>
    <property type="molecule type" value="Genomic_DNA"/>
</dbReference>
<keyword evidence="2" id="KW-0614">Plasmid</keyword>
<reference evidence="3 5" key="2">
    <citation type="submission" date="2023-10" db="EMBL/GenBank/DDBJ databases">
        <title>A new tool for lettuce pathogen research.</title>
        <authorList>
            <person name="Horton K.N."/>
            <person name="Cseke L.J."/>
            <person name="Badiwe M."/>
            <person name="Tesfaye D."/>
            <person name="Klein A."/>
            <person name="Su J."/>
            <person name="Potnis N."/>
            <person name="Gassmann W."/>
        </authorList>
    </citation>
    <scope>NUCLEOTIDE SEQUENCE [LARGE SCALE GENOMIC DNA]</scope>
    <source>
        <strain evidence="3 5">JSKH1901</strain>
    </source>
</reference>
<gene>
    <name evidence="2" type="ORF">CFBP498_49430</name>
    <name evidence="3" type="ORF">R4K57_22445</name>
</gene>
<dbReference type="EMBL" id="LR828258">
    <property type="protein sequence ID" value="CAD0363777.1"/>
    <property type="molecule type" value="Genomic_DNA"/>
</dbReference>
<geneLocation type="plasmid" evidence="2 4">
    <name>CFBP498_p224</name>
</geneLocation>
<dbReference type="Proteomes" id="UP001187425">
    <property type="component" value="Unassembled WGS sequence"/>
</dbReference>
<evidence type="ECO:0000259" key="1">
    <source>
        <dbReference type="Pfam" id="PF18536"/>
    </source>
</evidence>
<reference evidence="2 4" key="1">
    <citation type="submission" date="2020-07" db="EMBL/GenBank/DDBJ databases">
        <authorList>
            <person name="Pothier F. J."/>
        </authorList>
    </citation>
    <scope>NUCLEOTIDE SEQUENCE [LARGE SCALE GENOMIC DNA]</scope>
    <source>
        <strain evidence="2 4">CFBP 498</strain>
        <plasmid evidence="2 4">CFBP498_p224</plasmid>
    </source>
</reference>
<accession>A0A6V7FKB1</accession>
<keyword evidence="4" id="KW-1185">Reference proteome</keyword>
<protein>
    <submittedName>
        <fullName evidence="3">DUF5623 domain-containing protein</fullName>
    </submittedName>
</protein>
<dbReference type="RefSeq" id="WP_180313992.1">
    <property type="nucleotide sequence ID" value="NZ_JAVTRY010000021.1"/>
</dbReference>
<proteinExistence type="predicted"/>
<evidence type="ECO:0000313" key="3">
    <source>
        <dbReference type="EMBL" id="MDV7251093.1"/>
    </source>
</evidence>